<comment type="caution">
    <text evidence="2">The sequence shown here is derived from an EMBL/GenBank/DDBJ whole genome shotgun (WGS) entry which is preliminary data.</text>
</comment>
<gene>
    <name evidence="2" type="ORF">PR048_008969</name>
</gene>
<evidence type="ECO:0000256" key="1">
    <source>
        <dbReference type="SAM" id="MobiDB-lite"/>
    </source>
</evidence>
<feature type="compositionally biased region" description="Polar residues" evidence="1">
    <location>
        <begin position="192"/>
        <end position="206"/>
    </location>
</feature>
<organism evidence="2 3">
    <name type="scientific">Dryococelus australis</name>
    <dbReference type="NCBI Taxonomy" id="614101"/>
    <lineage>
        <taxon>Eukaryota</taxon>
        <taxon>Metazoa</taxon>
        <taxon>Ecdysozoa</taxon>
        <taxon>Arthropoda</taxon>
        <taxon>Hexapoda</taxon>
        <taxon>Insecta</taxon>
        <taxon>Pterygota</taxon>
        <taxon>Neoptera</taxon>
        <taxon>Polyneoptera</taxon>
        <taxon>Phasmatodea</taxon>
        <taxon>Verophasmatodea</taxon>
        <taxon>Anareolatae</taxon>
        <taxon>Phasmatidae</taxon>
        <taxon>Eurycanthinae</taxon>
        <taxon>Dryococelus</taxon>
    </lineage>
</organism>
<reference evidence="2 3" key="1">
    <citation type="submission" date="2023-02" db="EMBL/GenBank/DDBJ databases">
        <title>LHISI_Scaffold_Assembly.</title>
        <authorList>
            <person name="Stuart O.P."/>
            <person name="Cleave R."/>
            <person name="Magrath M.J.L."/>
            <person name="Mikheyev A.S."/>
        </authorList>
    </citation>
    <scope>NUCLEOTIDE SEQUENCE [LARGE SCALE GENOMIC DNA]</scope>
    <source>
        <strain evidence="2">Daus_M_001</strain>
        <tissue evidence="2">Leg muscle</tissue>
    </source>
</reference>
<sequence length="206" mass="23751">MHFIQCLFHILKIFKKVKHLFPNNHDFALITNKKNTIVAAGVPEVWDDVITSARKHPTAFFICIMKCDHMKDIKLATERFFPKMPRPLIKLQDSNYGSNFCTSCTKTYLNEADSKQPLGSYDSIQVTYESCYFAVQCPEARVTVTACEELILLHARQRNSSGVSFVPHPQRQHNIPMRMPGSYPHDTERKPSTTSISTYYRQPNKH</sequence>
<feature type="region of interest" description="Disordered" evidence="1">
    <location>
        <begin position="163"/>
        <end position="206"/>
    </location>
</feature>
<evidence type="ECO:0000313" key="2">
    <source>
        <dbReference type="EMBL" id="KAJ8889470.1"/>
    </source>
</evidence>
<keyword evidence="3" id="KW-1185">Reference proteome</keyword>
<proteinExistence type="predicted"/>
<dbReference type="Proteomes" id="UP001159363">
    <property type="component" value="Chromosome 3"/>
</dbReference>
<evidence type="ECO:0000313" key="3">
    <source>
        <dbReference type="Proteomes" id="UP001159363"/>
    </source>
</evidence>
<name>A0ABQ9HYL6_9NEOP</name>
<accession>A0ABQ9HYL6</accession>
<dbReference type="EMBL" id="JARBHB010000003">
    <property type="protein sequence ID" value="KAJ8889470.1"/>
    <property type="molecule type" value="Genomic_DNA"/>
</dbReference>
<protein>
    <submittedName>
        <fullName evidence="2">Uncharacterized protein</fullName>
    </submittedName>
</protein>